<dbReference type="EC" id="4.2.3.5" evidence="3"/>
<dbReference type="GO" id="GO:0004107">
    <property type="term" value="F:chorismate synthase activity"/>
    <property type="evidence" value="ECO:0007669"/>
    <property type="project" value="UniProtKB-EC"/>
</dbReference>
<dbReference type="GO" id="GO:0009073">
    <property type="term" value="P:aromatic amino acid family biosynthetic process"/>
    <property type="evidence" value="ECO:0007669"/>
    <property type="project" value="UniProtKB-KW"/>
</dbReference>
<reference evidence="8" key="1">
    <citation type="submission" date="2013-08" db="EMBL/GenBank/DDBJ databases">
        <authorList>
            <person name="Mendez C."/>
            <person name="Richter M."/>
            <person name="Ferrer M."/>
            <person name="Sanchez J."/>
        </authorList>
    </citation>
    <scope>NUCLEOTIDE SEQUENCE</scope>
</reference>
<accession>T1B8F9</accession>
<dbReference type="GO" id="GO:0009423">
    <property type="term" value="P:chorismate biosynthetic process"/>
    <property type="evidence" value="ECO:0007669"/>
    <property type="project" value="UniProtKB-UniPathway"/>
</dbReference>
<dbReference type="Gene3D" id="3.60.150.10">
    <property type="entry name" value="Chorismate synthase AroC"/>
    <property type="match status" value="1"/>
</dbReference>
<dbReference type="SUPFAM" id="SSF103263">
    <property type="entry name" value="Chorismate synthase, AroC"/>
    <property type="match status" value="1"/>
</dbReference>
<dbReference type="InterPro" id="IPR035904">
    <property type="entry name" value="Chorismate_synth_AroC_sf"/>
</dbReference>
<reference evidence="8" key="2">
    <citation type="journal article" date="2014" name="ISME J.">
        <title>Microbial stratification in low pH oxic and suboxic macroscopic growths along an acid mine drainage.</title>
        <authorList>
            <person name="Mendez-Garcia C."/>
            <person name="Mesa V."/>
            <person name="Sprenger R.R."/>
            <person name="Richter M."/>
            <person name="Diez M.S."/>
            <person name="Solano J."/>
            <person name="Bargiela R."/>
            <person name="Golyshina O.V."/>
            <person name="Manteca A."/>
            <person name="Ramos J.L."/>
            <person name="Gallego J.R."/>
            <person name="Llorente I."/>
            <person name="Martins Dos Santos V.A."/>
            <person name="Jensen O.N."/>
            <person name="Pelaez A.I."/>
            <person name="Sanchez J."/>
            <person name="Ferrer M."/>
        </authorList>
    </citation>
    <scope>NUCLEOTIDE SEQUENCE</scope>
</reference>
<dbReference type="GO" id="GO:0008652">
    <property type="term" value="P:amino acid biosynthetic process"/>
    <property type="evidence" value="ECO:0007669"/>
    <property type="project" value="UniProtKB-KW"/>
</dbReference>
<sequence>RVRPDNDFFVPEERWLAPLAELIETLRREGDSVGARVGVIAYGVPAGWGDPVFDKLDATLAHALMSIGAVKAVEIGDGVNVAFQRGSEHRDAMTPHGFVTNHAGGVLAGISTGQAIRAYLAFKPTSSIRLPIATVGTDGQPRTLEVKGRHDPCVGIRGVPIAEAMMALTLMDHALRQRGQNGAVTQPMRPIPGTEDSE</sequence>
<dbReference type="GO" id="GO:0005829">
    <property type="term" value="C:cytosol"/>
    <property type="evidence" value="ECO:0007669"/>
    <property type="project" value="TreeGrafter"/>
</dbReference>
<gene>
    <name evidence="8" type="ORF">B1A_13737</name>
</gene>
<dbReference type="InterPro" id="IPR020541">
    <property type="entry name" value="Chorismate_synthase_CS"/>
</dbReference>
<comment type="pathway">
    <text evidence="1">Metabolic intermediate biosynthesis; chorismate biosynthesis; chorismate from D-erythrose 4-phosphate and phosphoenolpyruvate: step 7/7.</text>
</comment>
<evidence type="ECO:0000256" key="5">
    <source>
        <dbReference type="ARBA" id="ARBA00023141"/>
    </source>
</evidence>
<name>T1B8F9_9ZZZZ</name>
<dbReference type="PANTHER" id="PTHR21085">
    <property type="entry name" value="CHORISMATE SYNTHASE"/>
    <property type="match status" value="1"/>
</dbReference>
<dbReference type="GO" id="GO:0010181">
    <property type="term" value="F:FMN binding"/>
    <property type="evidence" value="ECO:0007669"/>
    <property type="project" value="TreeGrafter"/>
</dbReference>
<evidence type="ECO:0000256" key="6">
    <source>
        <dbReference type="ARBA" id="ARBA00023239"/>
    </source>
</evidence>
<dbReference type="AlphaFoldDB" id="T1B8F9"/>
<dbReference type="InterPro" id="IPR000453">
    <property type="entry name" value="Chorismate_synth"/>
</dbReference>
<evidence type="ECO:0000256" key="2">
    <source>
        <dbReference type="ARBA" id="ARBA00008014"/>
    </source>
</evidence>
<feature type="region of interest" description="Disordered" evidence="7">
    <location>
        <begin position="179"/>
        <end position="198"/>
    </location>
</feature>
<organism evidence="8">
    <name type="scientific">mine drainage metagenome</name>
    <dbReference type="NCBI Taxonomy" id="410659"/>
    <lineage>
        <taxon>unclassified sequences</taxon>
        <taxon>metagenomes</taxon>
        <taxon>ecological metagenomes</taxon>
    </lineage>
</organism>
<dbReference type="EMBL" id="AUZX01010071">
    <property type="protein sequence ID" value="EQD49309.1"/>
    <property type="molecule type" value="Genomic_DNA"/>
</dbReference>
<evidence type="ECO:0000256" key="3">
    <source>
        <dbReference type="ARBA" id="ARBA00013036"/>
    </source>
</evidence>
<dbReference type="Pfam" id="PF01264">
    <property type="entry name" value="Chorismate_synt"/>
    <property type="match status" value="1"/>
</dbReference>
<evidence type="ECO:0000313" key="8">
    <source>
        <dbReference type="EMBL" id="EQD49309.1"/>
    </source>
</evidence>
<comment type="caution">
    <text evidence="8">The sequence shown here is derived from an EMBL/GenBank/DDBJ whole genome shotgun (WGS) entry which is preliminary data.</text>
</comment>
<dbReference type="PROSITE" id="PS00789">
    <property type="entry name" value="CHORISMATE_SYNTHASE_3"/>
    <property type="match status" value="1"/>
</dbReference>
<evidence type="ECO:0000256" key="4">
    <source>
        <dbReference type="ARBA" id="ARBA00022605"/>
    </source>
</evidence>
<keyword evidence="6 8" id="KW-0456">Lyase</keyword>
<dbReference type="UniPathway" id="UPA00053">
    <property type="reaction ID" value="UER00090"/>
</dbReference>
<evidence type="ECO:0000256" key="7">
    <source>
        <dbReference type="SAM" id="MobiDB-lite"/>
    </source>
</evidence>
<comment type="similarity">
    <text evidence="2">Belongs to the chorismate synthase family.</text>
</comment>
<evidence type="ECO:0000256" key="1">
    <source>
        <dbReference type="ARBA" id="ARBA00005044"/>
    </source>
</evidence>
<proteinExistence type="inferred from homology"/>
<keyword evidence="5" id="KW-0057">Aromatic amino acid biosynthesis</keyword>
<feature type="non-terminal residue" evidence="8">
    <location>
        <position position="1"/>
    </location>
</feature>
<keyword evidence="4" id="KW-0028">Amino-acid biosynthesis</keyword>
<protein>
    <recommendedName>
        <fullName evidence="3">chorismate synthase</fullName>
        <ecNumber evidence="3">4.2.3.5</ecNumber>
    </recommendedName>
</protein>
<dbReference type="PANTHER" id="PTHR21085:SF0">
    <property type="entry name" value="CHORISMATE SYNTHASE"/>
    <property type="match status" value="1"/>
</dbReference>